<name>A0ABR7DBG4_9CLOT</name>
<evidence type="ECO:0000313" key="2">
    <source>
        <dbReference type="EMBL" id="MBC5628731.1"/>
    </source>
</evidence>
<dbReference type="Proteomes" id="UP000596929">
    <property type="component" value="Unassembled WGS sequence"/>
</dbReference>
<evidence type="ECO:0000313" key="3">
    <source>
        <dbReference type="Proteomes" id="UP000596929"/>
    </source>
</evidence>
<keyword evidence="1" id="KW-0812">Transmembrane</keyword>
<feature type="transmembrane region" description="Helical" evidence="1">
    <location>
        <begin position="410"/>
        <end position="443"/>
    </location>
</feature>
<protein>
    <submittedName>
        <fullName evidence="2">Uncharacterized protein</fullName>
    </submittedName>
</protein>
<keyword evidence="1" id="KW-0472">Membrane</keyword>
<evidence type="ECO:0000256" key="1">
    <source>
        <dbReference type="SAM" id="Phobius"/>
    </source>
</evidence>
<keyword evidence="3" id="KW-1185">Reference proteome</keyword>
<comment type="caution">
    <text evidence="2">The sequence shown here is derived from an EMBL/GenBank/DDBJ whole genome shotgun (WGS) entry which is preliminary data.</text>
</comment>
<feature type="transmembrane region" description="Helical" evidence="1">
    <location>
        <begin position="320"/>
        <end position="342"/>
    </location>
</feature>
<reference evidence="2 3" key="1">
    <citation type="submission" date="2020-08" db="EMBL/GenBank/DDBJ databases">
        <title>Genome public.</title>
        <authorList>
            <person name="Liu C."/>
            <person name="Sun Q."/>
        </authorList>
    </citation>
    <scope>NUCLEOTIDE SEQUENCE [LARGE SCALE GENOMIC DNA]</scope>
    <source>
        <strain evidence="2 3">NSJ-6</strain>
    </source>
</reference>
<gene>
    <name evidence="2" type="ORF">H8S20_07500</name>
</gene>
<keyword evidence="1" id="KW-1133">Transmembrane helix</keyword>
<accession>A0ABR7DBG4</accession>
<dbReference type="RefSeq" id="WP_032120155.1">
    <property type="nucleotide sequence ID" value="NZ_JACOOO010000013.1"/>
</dbReference>
<feature type="transmembrane region" description="Helical" evidence="1">
    <location>
        <begin position="379"/>
        <end position="398"/>
    </location>
</feature>
<organism evidence="2 3">
    <name type="scientific">Clostridium hominis</name>
    <dbReference type="NCBI Taxonomy" id="2763036"/>
    <lineage>
        <taxon>Bacteria</taxon>
        <taxon>Bacillati</taxon>
        <taxon>Bacillota</taxon>
        <taxon>Clostridia</taxon>
        <taxon>Eubacteriales</taxon>
        <taxon>Clostridiaceae</taxon>
        <taxon>Clostridium</taxon>
    </lineage>
</organism>
<sequence length="548" mass="61268">MSESLSGSFTEASLSFFDKGKNSDFDITNNESFGGNSFKNDSFNVILGEYKEVILNSLITAFGIDRLIFKDIDGGNVQTIHNAKEGVYANKTFEERGERKYNRDDYATSSYMNKRRKQDFKNNDKIYDCYTGRELPKDGRAHLEHIVSAKENHDNIDMRILFSKEEMSEIINQKDNTTYIDGSMNQSKSDTPLKEWEDRVSKKDKSKTNGEFYGVDSKKAHAADENARSVIDEQVARRKFEHYSKGMAKDSLMQGGQMAIRQGLGVVLAEVTMTILDEVPDTIRRLRGEFSVEKFFSNMGSLVAVAFERVKSKLGHILEAIKSGFVAGAFNSIITTIINMFITTAKNIVRLIRQAMVSITEAVRILFFDKEERTTGERVIAAAKVIVTGASTVLGVIVEQGLRTSLEGSGLVAIPVIGSVIGEVIPIFAGTLLTGLLSVTFLYFMDNSEIIKKLIDFINKVSDDCFDRALGTISQANYLLDKYIADLCSIDIDGLRSQVADIHEVNLGLAIGDNQCLYRYCENHNIKLQFSNTEEFVDLMLSDEALEI</sequence>
<dbReference type="EMBL" id="JACOOO010000013">
    <property type="protein sequence ID" value="MBC5628731.1"/>
    <property type="molecule type" value="Genomic_DNA"/>
</dbReference>
<proteinExistence type="predicted"/>